<protein>
    <submittedName>
        <fullName evidence="1">Molecular chaperone</fullName>
    </submittedName>
</protein>
<dbReference type="EMBL" id="CP003775">
    <property type="protein sequence ID" value="AFQ50024.1"/>
    <property type="molecule type" value="Genomic_DNA"/>
</dbReference>
<dbReference type="AlphaFoldDB" id="A0A9W3K2V6"/>
<dbReference type="Proteomes" id="UP000032866">
    <property type="component" value="Chromosome 2"/>
</dbReference>
<dbReference type="Pfam" id="PF06551">
    <property type="entry name" value="DUF1120"/>
    <property type="match status" value="1"/>
</dbReference>
<dbReference type="KEGG" id="bct:GEM_3634"/>
<accession>A0A9W3K2V6</accession>
<sequence length="196" mass="20305">MLACALSSPGVASAADLSVSGQVRADSACSIALGNGGVVDLGTISSKNLQEADETTFNSNMPFGVHCQAPTKVAFRLLDNRAGTSTYHNMFGLGASGGKNVGAVALALDEIFGDGAKLTHLAYWNGGNGWGQGWGGIKAEDILLSSWAEPGQSSPQAYQNIDSSLGFYTRIAPAKDLDLSQEIAIDGSITMELVYL</sequence>
<evidence type="ECO:0000313" key="1">
    <source>
        <dbReference type="EMBL" id="AFQ50024.1"/>
    </source>
</evidence>
<evidence type="ECO:0000313" key="2">
    <source>
        <dbReference type="Proteomes" id="UP000032866"/>
    </source>
</evidence>
<reference evidence="1 2" key="1">
    <citation type="journal article" date="2012" name="J. Bacteriol.">
        <title>Complete Genome Sequence of Burkholderia sp. Strain GG4, a Betaproteobacterium That Reduces 3-Oxo-N-Acylhomoserine Lactones and Produces Different N-Acylhomoserine Lactones.</title>
        <authorList>
            <person name="Hong K.W."/>
            <person name="Koh C.L."/>
            <person name="Sam C.K."/>
            <person name="Yin W.F."/>
            <person name="Chan K.G."/>
        </authorList>
    </citation>
    <scope>NUCLEOTIDE SEQUENCE [LARGE SCALE GENOMIC DNA]</scope>
    <source>
        <strain evidence="1 2">GG4</strain>
    </source>
</reference>
<dbReference type="InterPro" id="IPR010546">
    <property type="entry name" value="DUF1120"/>
</dbReference>
<organism evidence="1 2">
    <name type="scientific">Burkholderia cepacia GG4</name>
    <dbReference type="NCBI Taxonomy" id="1009846"/>
    <lineage>
        <taxon>Bacteria</taxon>
        <taxon>Pseudomonadati</taxon>
        <taxon>Pseudomonadota</taxon>
        <taxon>Betaproteobacteria</taxon>
        <taxon>Burkholderiales</taxon>
        <taxon>Burkholderiaceae</taxon>
        <taxon>Burkholderia</taxon>
        <taxon>Burkholderia cepacia complex</taxon>
    </lineage>
</organism>
<proteinExistence type="predicted"/>
<name>A0A9W3K2V6_BURCE</name>
<gene>
    <name evidence="1" type="ORF">GEM_3634</name>
</gene>